<organism evidence="1 2">
    <name type="scientific">Nitrolancea hollandica Lb</name>
    <dbReference type="NCBI Taxonomy" id="1129897"/>
    <lineage>
        <taxon>Bacteria</taxon>
        <taxon>Pseudomonadati</taxon>
        <taxon>Thermomicrobiota</taxon>
        <taxon>Thermomicrobia</taxon>
        <taxon>Sphaerobacterales</taxon>
        <taxon>Sphaerobacterineae</taxon>
        <taxon>Sphaerobacteraceae</taxon>
        <taxon>Nitrolancea</taxon>
    </lineage>
</organism>
<dbReference type="Proteomes" id="UP000004221">
    <property type="component" value="Unassembled WGS sequence"/>
</dbReference>
<reference evidence="1 2" key="1">
    <citation type="journal article" date="2012" name="ISME J.">
        <title>Nitrification expanded: discovery, physiology and genomics of a nitrite-oxidizing bacterium from the phylum Chloroflexi.</title>
        <authorList>
            <person name="Sorokin D.Y."/>
            <person name="Lucker S."/>
            <person name="Vejmelkova D."/>
            <person name="Kostrikina N.A."/>
            <person name="Kleerebezem R."/>
            <person name="Rijpstra W.I."/>
            <person name="Damste J.S."/>
            <person name="Le Paslier D."/>
            <person name="Muyzer G."/>
            <person name="Wagner M."/>
            <person name="van Loosdrecht M.C."/>
            <person name="Daims H."/>
        </authorList>
    </citation>
    <scope>NUCLEOTIDE SEQUENCE [LARGE SCALE GENOMIC DNA]</scope>
    <source>
        <strain evidence="2">none</strain>
    </source>
</reference>
<gene>
    <name evidence="1" type="ORF">NITHO_5160004</name>
</gene>
<dbReference type="RefSeq" id="WP_008480550.1">
    <property type="nucleotide sequence ID" value="NZ_CAGS01000464.1"/>
</dbReference>
<proteinExistence type="predicted"/>
<evidence type="ECO:0000313" key="1">
    <source>
        <dbReference type="EMBL" id="CCF85560.1"/>
    </source>
</evidence>
<dbReference type="AlphaFoldDB" id="I4ELJ8"/>
<evidence type="ECO:0000313" key="2">
    <source>
        <dbReference type="Proteomes" id="UP000004221"/>
    </source>
</evidence>
<accession>I4ELJ8</accession>
<name>I4ELJ8_9BACT</name>
<protein>
    <submittedName>
        <fullName evidence="1">Uncharacterized protein</fullName>
    </submittedName>
</protein>
<keyword evidence="2" id="KW-1185">Reference proteome</keyword>
<sequence>MLDRNAVAEAMTTLAVDLAFELDYVSYHPDLDDSAPSVEDIAHALREPVSMAAVMADLCRLLGMEPPRVVKLALDTKGVLAP</sequence>
<dbReference type="EMBL" id="CAGS01000464">
    <property type="protein sequence ID" value="CCF85560.1"/>
    <property type="molecule type" value="Genomic_DNA"/>
</dbReference>
<comment type="caution">
    <text evidence="1">The sequence shown here is derived from an EMBL/GenBank/DDBJ whole genome shotgun (WGS) entry which is preliminary data.</text>
</comment>